<accession>A0ABN8IK70</accession>
<dbReference type="EMBL" id="OW152836">
    <property type="protein sequence ID" value="CAH2056935.1"/>
    <property type="molecule type" value="Genomic_DNA"/>
</dbReference>
<feature type="non-terminal residue" evidence="2">
    <location>
        <position position="170"/>
    </location>
</feature>
<keyword evidence="3" id="KW-1185">Reference proteome</keyword>
<protein>
    <submittedName>
        <fullName evidence="2">Uncharacterized protein</fullName>
    </submittedName>
</protein>
<organism evidence="2 3">
    <name type="scientific">Iphiclides podalirius</name>
    <name type="common">scarce swallowtail</name>
    <dbReference type="NCBI Taxonomy" id="110791"/>
    <lineage>
        <taxon>Eukaryota</taxon>
        <taxon>Metazoa</taxon>
        <taxon>Ecdysozoa</taxon>
        <taxon>Arthropoda</taxon>
        <taxon>Hexapoda</taxon>
        <taxon>Insecta</taxon>
        <taxon>Pterygota</taxon>
        <taxon>Neoptera</taxon>
        <taxon>Endopterygota</taxon>
        <taxon>Lepidoptera</taxon>
        <taxon>Glossata</taxon>
        <taxon>Ditrysia</taxon>
        <taxon>Papilionoidea</taxon>
        <taxon>Papilionidae</taxon>
        <taxon>Papilioninae</taxon>
        <taxon>Iphiclides</taxon>
    </lineage>
</organism>
<name>A0ABN8IK70_9NEOP</name>
<evidence type="ECO:0000313" key="3">
    <source>
        <dbReference type="Proteomes" id="UP000837857"/>
    </source>
</evidence>
<dbReference type="Proteomes" id="UP000837857">
    <property type="component" value="Chromosome 24"/>
</dbReference>
<feature type="region of interest" description="Disordered" evidence="1">
    <location>
        <begin position="55"/>
        <end position="103"/>
    </location>
</feature>
<reference evidence="2" key="1">
    <citation type="submission" date="2022-03" db="EMBL/GenBank/DDBJ databases">
        <authorList>
            <person name="Martin H S."/>
        </authorList>
    </citation>
    <scope>NUCLEOTIDE SEQUENCE</scope>
</reference>
<evidence type="ECO:0000313" key="2">
    <source>
        <dbReference type="EMBL" id="CAH2056935.1"/>
    </source>
</evidence>
<evidence type="ECO:0000256" key="1">
    <source>
        <dbReference type="SAM" id="MobiDB-lite"/>
    </source>
</evidence>
<feature type="compositionally biased region" description="Polar residues" evidence="1">
    <location>
        <begin position="64"/>
        <end position="75"/>
    </location>
</feature>
<proteinExistence type="predicted"/>
<sequence>MSLIVWQLGFDESNIYAFRTSRLKLKPRTEQLIKIKTTKEIESLTGEGKIGPLVIGEERDSTEPTHTPNSQTSTGHGEGHILLRTPPNGETSPAQSLGRKRRSTANRYQWLTFPMRLNNQETGLFLTPHVGFPLQQHEVLSIDEILLRFTTEASKRFQVRFSWFLKHRSS</sequence>
<gene>
    <name evidence="2" type="ORF">IPOD504_LOCUS9873</name>
</gene>